<organism evidence="5 6">
    <name type="scientific">Roseateles paludis</name>
    <dbReference type="NCBI Taxonomy" id="3145238"/>
    <lineage>
        <taxon>Bacteria</taxon>
        <taxon>Pseudomonadati</taxon>
        <taxon>Pseudomonadota</taxon>
        <taxon>Betaproteobacteria</taxon>
        <taxon>Burkholderiales</taxon>
        <taxon>Sphaerotilaceae</taxon>
        <taxon>Roseateles</taxon>
    </lineage>
</organism>
<dbReference type="InterPro" id="IPR011990">
    <property type="entry name" value="TPR-like_helical_dom_sf"/>
</dbReference>
<gene>
    <name evidence="5" type="ORF">ABDJ85_09180</name>
</gene>
<evidence type="ECO:0000256" key="4">
    <source>
        <dbReference type="SAM" id="SignalP"/>
    </source>
</evidence>
<dbReference type="RefSeq" id="WP_347704456.1">
    <property type="nucleotide sequence ID" value="NZ_JBDPZD010000002.1"/>
</dbReference>
<dbReference type="InterPro" id="IPR019734">
    <property type="entry name" value="TPR_rpt"/>
</dbReference>
<dbReference type="SMART" id="SM00028">
    <property type="entry name" value="TPR"/>
    <property type="match status" value="4"/>
</dbReference>
<dbReference type="PANTHER" id="PTHR45586">
    <property type="entry name" value="TPR REPEAT-CONTAINING PROTEIN PA4667"/>
    <property type="match status" value="1"/>
</dbReference>
<dbReference type="EMBL" id="JBDPZD010000002">
    <property type="protein sequence ID" value="MEO3691639.1"/>
    <property type="molecule type" value="Genomic_DNA"/>
</dbReference>
<keyword evidence="6" id="KW-1185">Reference proteome</keyword>
<dbReference type="Proteomes" id="UP001495147">
    <property type="component" value="Unassembled WGS sequence"/>
</dbReference>
<comment type="caution">
    <text evidence="5">The sequence shown here is derived from an EMBL/GenBank/DDBJ whole genome shotgun (WGS) entry which is preliminary data.</text>
</comment>
<dbReference type="PANTHER" id="PTHR45586:SF16">
    <property type="entry name" value="DOMAIN PROTEIN, PUTATIVE-RELATED"/>
    <property type="match status" value="1"/>
</dbReference>
<sequence>MSSSLSRGSRSAIASAVVGLALAMCGGAAAAHERSIVERPINSELDAPLLYQLLIGELELRNGETGTAYQVLLDAARRTGDEGLYKRVVQIAVQARAGDQALSALRAWTTAHPDSSDAWQSTVQLLAVLNRPAEAVEPMRNLLSVGTSAERLAALAMLPQWFQRSPEPQRVAAAMAPVLQAQQGELKAAALVTEARLSLSAGLFERAEAIARQLAELYPEADDAMILALDLLPHAPGAEALITQRLAAQPGRNALRQAYARALVRMQRAADAAREFRELTQRDPDEPAHWLALGALDTELRHVVEAEAALREVLKRLDTPPKDEAKPEAAEEAKRSRSELRRQALLLLSQLAEQRDDLKGAERWLSQVEGAQIDVRYRRASLLARQHKLAEARALLQAPVSASDDEARTHLLAEAQLLREQRDWRGALGVLKQIDARIPDDPDILYEQAMLEERLGEFDQMEERLRRVIAVKADHHHAYNALGYSLAERNLRLPEAKALIEQALKLSPGEPFIVDSLGWVEYRLGNLAEATRLLTQAHAARPDAEIAAHLGEVLWVSGKQDDARRVWREALGRDARNEALRETLDRLKVGL</sequence>
<reference evidence="5 6" key="1">
    <citation type="submission" date="2024-05" db="EMBL/GenBank/DDBJ databases">
        <title>Roseateles sp. DJS-2-20 16S ribosomal RNA gene Genome sequencing and assembly.</title>
        <authorList>
            <person name="Woo H."/>
        </authorList>
    </citation>
    <scope>NUCLEOTIDE SEQUENCE [LARGE SCALE GENOMIC DNA]</scope>
    <source>
        <strain evidence="5 6">DJS-2-20</strain>
    </source>
</reference>
<evidence type="ECO:0000256" key="3">
    <source>
        <dbReference type="SAM" id="MobiDB-lite"/>
    </source>
</evidence>
<dbReference type="InterPro" id="IPR051012">
    <property type="entry name" value="CellSynth/LPSAsmb/PSIAsmb"/>
</dbReference>
<dbReference type="Pfam" id="PF13428">
    <property type="entry name" value="TPR_14"/>
    <property type="match status" value="1"/>
</dbReference>
<protein>
    <submittedName>
        <fullName evidence="5">Tetratricopeptide repeat protein</fullName>
    </submittedName>
</protein>
<evidence type="ECO:0000313" key="6">
    <source>
        <dbReference type="Proteomes" id="UP001495147"/>
    </source>
</evidence>
<dbReference type="Pfam" id="PF13432">
    <property type="entry name" value="TPR_16"/>
    <property type="match status" value="2"/>
</dbReference>
<feature type="region of interest" description="Disordered" evidence="3">
    <location>
        <begin position="315"/>
        <end position="337"/>
    </location>
</feature>
<keyword evidence="1" id="KW-0677">Repeat</keyword>
<proteinExistence type="predicted"/>
<dbReference type="SUPFAM" id="SSF48452">
    <property type="entry name" value="TPR-like"/>
    <property type="match status" value="3"/>
</dbReference>
<dbReference type="Gene3D" id="1.25.40.10">
    <property type="entry name" value="Tetratricopeptide repeat domain"/>
    <property type="match status" value="2"/>
</dbReference>
<feature type="chain" id="PRO_5046985894" evidence="4">
    <location>
        <begin position="31"/>
        <end position="591"/>
    </location>
</feature>
<evidence type="ECO:0000313" key="5">
    <source>
        <dbReference type="EMBL" id="MEO3691639.1"/>
    </source>
</evidence>
<keyword evidence="2" id="KW-0802">TPR repeat</keyword>
<name>A0ABV0G1N3_9BURK</name>
<evidence type="ECO:0000256" key="1">
    <source>
        <dbReference type="ARBA" id="ARBA00022737"/>
    </source>
</evidence>
<keyword evidence="4" id="KW-0732">Signal</keyword>
<accession>A0ABV0G1N3</accession>
<evidence type="ECO:0000256" key="2">
    <source>
        <dbReference type="ARBA" id="ARBA00022803"/>
    </source>
</evidence>
<feature type="signal peptide" evidence="4">
    <location>
        <begin position="1"/>
        <end position="30"/>
    </location>
</feature>